<evidence type="ECO:0000256" key="1">
    <source>
        <dbReference type="SAM" id="MobiDB-lite"/>
    </source>
</evidence>
<reference evidence="2" key="1">
    <citation type="submission" date="2018-05" db="EMBL/GenBank/DDBJ databases">
        <title>Draft genome of Mucuna pruriens seed.</title>
        <authorList>
            <person name="Nnadi N.E."/>
            <person name="Vos R."/>
            <person name="Hasami M.H."/>
            <person name="Devisetty U.K."/>
            <person name="Aguiy J.C."/>
        </authorList>
    </citation>
    <scope>NUCLEOTIDE SEQUENCE [LARGE SCALE GENOMIC DNA]</scope>
    <source>
        <strain evidence="2">JCA_2017</strain>
    </source>
</reference>
<feature type="non-terminal residue" evidence="2">
    <location>
        <position position="1"/>
    </location>
</feature>
<feature type="region of interest" description="Disordered" evidence="1">
    <location>
        <begin position="78"/>
        <end position="99"/>
    </location>
</feature>
<organism evidence="2 3">
    <name type="scientific">Mucuna pruriens</name>
    <name type="common">Velvet bean</name>
    <name type="synonym">Dolichos pruriens</name>
    <dbReference type="NCBI Taxonomy" id="157652"/>
    <lineage>
        <taxon>Eukaryota</taxon>
        <taxon>Viridiplantae</taxon>
        <taxon>Streptophyta</taxon>
        <taxon>Embryophyta</taxon>
        <taxon>Tracheophyta</taxon>
        <taxon>Spermatophyta</taxon>
        <taxon>Magnoliopsida</taxon>
        <taxon>eudicotyledons</taxon>
        <taxon>Gunneridae</taxon>
        <taxon>Pentapetalae</taxon>
        <taxon>rosids</taxon>
        <taxon>fabids</taxon>
        <taxon>Fabales</taxon>
        <taxon>Fabaceae</taxon>
        <taxon>Papilionoideae</taxon>
        <taxon>50 kb inversion clade</taxon>
        <taxon>NPAAA clade</taxon>
        <taxon>indigoferoid/millettioid clade</taxon>
        <taxon>Phaseoleae</taxon>
        <taxon>Mucuna</taxon>
    </lineage>
</organism>
<proteinExistence type="predicted"/>
<evidence type="ECO:0000313" key="2">
    <source>
        <dbReference type="EMBL" id="RDX62608.1"/>
    </source>
</evidence>
<dbReference type="Proteomes" id="UP000257109">
    <property type="component" value="Unassembled WGS sequence"/>
</dbReference>
<dbReference type="EMBL" id="QJKJ01015385">
    <property type="protein sequence ID" value="RDX62608.1"/>
    <property type="molecule type" value="Genomic_DNA"/>
</dbReference>
<dbReference type="OrthoDB" id="1727805at2759"/>
<feature type="non-terminal residue" evidence="2">
    <location>
        <position position="147"/>
    </location>
</feature>
<comment type="caution">
    <text evidence="2">The sequence shown here is derived from an EMBL/GenBank/DDBJ whole genome shotgun (WGS) entry which is preliminary data.</text>
</comment>
<keyword evidence="3" id="KW-1185">Reference proteome</keyword>
<protein>
    <submittedName>
        <fullName evidence="2">Uncharacterized protein</fullName>
    </submittedName>
</protein>
<accession>A0A371E9A7</accession>
<sequence length="147" mass="16381">MSISRYHLDLDLEVCGVRHRARTISGIRVLWFEGCSTCQNNGGSRKALPCQITGMGIKFANEILGLLLLNSLFESWEENKGKKGKSKEKDDDDDDDDNRVTTATVNFVSDESMWIIDSSATLHVTPRNEFFTSGDFGVLKMGNDGDQ</sequence>
<gene>
    <name evidence="2" type="ORF">CR513_59041</name>
</gene>
<name>A0A371E9A7_MUCPR</name>
<dbReference type="AlphaFoldDB" id="A0A371E9A7"/>
<evidence type="ECO:0000313" key="3">
    <source>
        <dbReference type="Proteomes" id="UP000257109"/>
    </source>
</evidence>